<name>A0A931I576_9HYPH</name>
<dbReference type="EMBL" id="JADZLT010000056">
    <property type="protein sequence ID" value="MBH0239789.1"/>
    <property type="molecule type" value="Genomic_DNA"/>
</dbReference>
<reference evidence="1" key="1">
    <citation type="submission" date="2020-12" db="EMBL/GenBank/DDBJ databases">
        <title>Methylobrevis albus sp. nov., isolated from fresh water lack sediment.</title>
        <authorList>
            <person name="Zou Q."/>
        </authorList>
    </citation>
    <scope>NUCLEOTIDE SEQUENCE</scope>
    <source>
        <strain evidence="1">L22</strain>
    </source>
</reference>
<gene>
    <name evidence="1" type="ORF">I5731_18360</name>
</gene>
<organism evidence="1 2">
    <name type="scientific">Methylobrevis albus</name>
    <dbReference type="NCBI Taxonomy" id="2793297"/>
    <lineage>
        <taxon>Bacteria</taxon>
        <taxon>Pseudomonadati</taxon>
        <taxon>Pseudomonadota</taxon>
        <taxon>Alphaproteobacteria</taxon>
        <taxon>Hyphomicrobiales</taxon>
        <taxon>Pleomorphomonadaceae</taxon>
        <taxon>Methylobrevis</taxon>
    </lineage>
</organism>
<comment type="caution">
    <text evidence="1">The sequence shown here is derived from an EMBL/GenBank/DDBJ whole genome shotgun (WGS) entry which is preliminary data.</text>
</comment>
<dbReference type="RefSeq" id="WP_197312864.1">
    <property type="nucleotide sequence ID" value="NZ_JADZLT010000056.1"/>
</dbReference>
<keyword evidence="2" id="KW-1185">Reference proteome</keyword>
<dbReference type="AlphaFoldDB" id="A0A931I576"/>
<evidence type="ECO:0000313" key="2">
    <source>
        <dbReference type="Proteomes" id="UP000631694"/>
    </source>
</evidence>
<proteinExistence type="predicted"/>
<protein>
    <submittedName>
        <fullName evidence="1">Uncharacterized protein</fullName>
    </submittedName>
</protein>
<evidence type="ECO:0000313" key="1">
    <source>
        <dbReference type="EMBL" id="MBH0239789.1"/>
    </source>
</evidence>
<sequence>MPQPSSTSDPVLAGLVAVRGDLAGVVMASDDAAGRLGASRRELGRLAAAPSAAGLARAAVPLDRALTCFALATLFYFA</sequence>
<dbReference type="Proteomes" id="UP000631694">
    <property type="component" value="Unassembled WGS sequence"/>
</dbReference>
<accession>A0A931I576</accession>